<dbReference type="EMBL" id="CP053069">
    <property type="protein sequence ID" value="QJR09418.1"/>
    <property type="molecule type" value="Genomic_DNA"/>
</dbReference>
<dbReference type="Proteomes" id="UP000501534">
    <property type="component" value="Chromosome"/>
</dbReference>
<feature type="transmembrane region" description="Helical" evidence="1">
    <location>
        <begin position="49"/>
        <end position="68"/>
    </location>
</feature>
<gene>
    <name evidence="2" type="ORF">DSM104443_00462</name>
</gene>
<evidence type="ECO:0000256" key="1">
    <source>
        <dbReference type="SAM" id="Phobius"/>
    </source>
</evidence>
<accession>A0A6M4GRK3</accession>
<keyword evidence="1" id="KW-0812">Transmembrane</keyword>
<proteinExistence type="predicted"/>
<protein>
    <submittedName>
        <fullName evidence="2">Uncharacterized protein</fullName>
    </submittedName>
</protein>
<sequence>MTSLNSSEPPLKCPHCGGAVIANPVAHWFSKFQCPHCAKALRFDARTNGLGVAGSACFVGAGVTYMLVAGPTAPTIIAALLAAWIVLSGLSYALRGIEKA</sequence>
<evidence type="ECO:0000313" key="3">
    <source>
        <dbReference type="Proteomes" id="UP000501534"/>
    </source>
</evidence>
<name>A0A6M4GRK3_9PROT</name>
<dbReference type="KEGG" id="uru:DSM104443_00462"/>
<keyword evidence="1" id="KW-0472">Membrane</keyword>
<dbReference type="AlphaFoldDB" id="A0A6M4GRK3"/>
<evidence type="ECO:0000313" key="2">
    <source>
        <dbReference type="EMBL" id="QJR09418.1"/>
    </source>
</evidence>
<keyword evidence="3" id="KW-1185">Reference proteome</keyword>
<feature type="transmembrane region" description="Helical" evidence="1">
    <location>
        <begin position="74"/>
        <end position="94"/>
    </location>
</feature>
<keyword evidence="1" id="KW-1133">Transmembrane helix</keyword>
<organism evidence="2 3">
    <name type="scientific">Usitatibacter rugosus</name>
    <dbReference type="NCBI Taxonomy" id="2732067"/>
    <lineage>
        <taxon>Bacteria</taxon>
        <taxon>Pseudomonadati</taxon>
        <taxon>Pseudomonadota</taxon>
        <taxon>Betaproteobacteria</taxon>
        <taxon>Nitrosomonadales</taxon>
        <taxon>Usitatibacteraceae</taxon>
        <taxon>Usitatibacter</taxon>
    </lineage>
</organism>
<reference evidence="2 3" key="1">
    <citation type="submission" date="2020-04" db="EMBL/GenBank/DDBJ databases">
        <title>Usitatibacter rugosus gen. nov., sp. nov. and Usitatibacter palustris sp. nov., novel members of Usitatibacteraceae fam. nov. within the order Nitrosomonadales isolated from soil.</title>
        <authorList>
            <person name="Huber K.J."/>
            <person name="Neumann-Schaal M."/>
            <person name="Geppert A."/>
            <person name="Luckner M."/>
            <person name="Wanner G."/>
            <person name="Overmann J."/>
        </authorList>
    </citation>
    <scope>NUCLEOTIDE SEQUENCE [LARGE SCALE GENOMIC DNA]</scope>
    <source>
        <strain evidence="2 3">0125_3</strain>
    </source>
</reference>